<name>A0A2P2FJ91_AMYLU</name>
<dbReference type="Proteomes" id="UP000256220">
    <property type="component" value="Unassembled WGS sequence"/>
</dbReference>
<dbReference type="EMBL" id="JFBM01000039">
    <property type="protein sequence ID" value="KFU76781.1"/>
    <property type="molecule type" value="Genomic_DNA"/>
</dbReference>
<reference evidence="2 3" key="1">
    <citation type="journal article" date="2014" name="Genome Announc.">
        <title>Draft Genome Sequence of Amycolatopsis lurida NRRL 2430, Producer of the Glycopeptide Family Antibiotic Ristocetin.</title>
        <authorList>
            <person name="Kwun M.J."/>
            <person name="Hong H.J."/>
        </authorList>
    </citation>
    <scope>NUCLEOTIDE SEQUENCE [LARGE SCALE GENOMIC DNA]</scope>
    <source>
        <strain evidence="2 3">NRRL 2430</strain>
    </source>
</reference>
<feature type="region of interest" description="Disordered" evidence="1">
    <location>
        <begin position="301"/>
        <end position="401"/>
    </location>
</feature>
<feature type="compositionally biased region" description="Polar residues" evidence="1">
    <location>
        <begin position="335"/>
        <end position="350"/>
    </location>
</feature>
<organism evidence="2 3">
    <name type="scientific">Amycolatopsis lurida NRRL 2430</name>
    <dbReference type="NCBI Taxonomy" id="1460371"/>
    <lineage>
        <taxon>Bacteria</taxon>
        <taxon>Bacillati</taxon>
        <taxon>Actinomycetota</taxon>
        <taxon>Actinomycetes</taxon>
        <taxon>Pseudonocardiales</taxon>
        <taxon>Pseudonocardiaceae</taxon>
        <taxon>Amycolatopsis</taxon>
    </lineage>
</organism>
<evidence type="ECO:0000313" key="2">
    <source>
        <dbReference type="EMBL" id="KFU76781.1"/>
    </source>
</evidence>
<sequence length="401" mass="40500">MTAVYNAFPMEVLMGMIRAEFANVSALHDAARMWTEARAWIEEAQVQLNSRISELTPEWTDNNGRQLQEKMERSAAELKFWGDRIDLAKPAETLTTLASGITETHATMLGMEAAYSAAVAASLLNPFAAMEALAIQQAAGSKMTQLGGEFDLSMLQVVEASGIKSPDHMVPTAAPSAEGNTPADFIAAAQAGMDTLNEFQGLGESLGAGGGSPDVSLPEIPGYDGSSGVSLAGLAPLPPSANALSPLGGLPGGSGSAPVSAGLLGGFGVAGGMAGLPVAAKPVGAKKAPSLASEVLPGTAASSGAKASASPMSPMMPPSAGGQSTAGTLRPGASDQPTGRNGASRRTSSGGSDGVPAKLRGRAANGNPDAGFTLARGRRPGESESGSVQMLDEDLWRPTSR</sequence>
<evidence type="ECO:0000256" key="1">
    <source>
        <dbReference type="SAM" id="MobiDB-lite"/>
    </source>
</evidence>
<feature type="region of interest" description="Disordered" evidence="1">
    <location>
        <begin position="202"/>
        <end position="222"/>
    </location>
</feature>
<gene>
    <name evidence="2" type="ORF">BB31_33935</name>
</gene>
<accession>A0A2P2FJ91</accession>
<evidence type="ECO:0008006" key="4">
    <source>
        <dbReference type="Google" id="ProtNLM"/>
    </source>
</evidence>
<evidence type="ECO:0000313" key="3">
    <source>
        <dbReference type="Proteomes" id="UP000256220"/>
    </source>
</evidence>
<comment type="caution">
    <text evidence="2">The sequence shown here is derived from an EMBL/GenBank/DDBJ whole genome shotgun (WGS) entry which is preliminary data.</text>
</comment>
<protein>
    <recommendedName>
        <fullName evidence="4">PPE family domain-containing protein</fullName>
    </recommendedName>
</protein>
<keyword evidence="3" id="KW-1185">Reference proteome</keyword>
<proteinExistence type="predicted"/>
<feature type="compositionally biased region" description="Low complexity" evidence="1">
    <location>
        <begin position="301"/>
        <end position="322"/>
    </location>
</feature>
<dbReference type="RefSeq" id="WP_034320277.1">
    <property type="nucleotide sequence ID" value="NZ_JFBM01000039.1"/>
</dbReference>
<dbReference type="AlphaFoldDB" id="A0A2P2FJ91"/>